<accession>A0A1F5VXS3</accession>
<comment type="caution">
    <text evidence="1">The sequence shown here is derived from an EMBL/GenBank/DDBJ whole genome shotgun (WGS) entry which is preliminary data.</text>
</comment>
<protein>
    <submittedName>
        <fullName evidence="1">Uncharacterized protein</fullName>
    </submittedName>
</protein>
<proteinExistence type="predicted"/>
<sequence length="77" mass="8840">MALKYEITVGEKLVSIHECNKLEPGFISKREAPILFFQRNLHNFGRTRQIVELSVCDFIELLQDGLFLIDRNKSCGG</sequence>
<reference evidence="1 2" key="1">
    <citation type="journal article" date="2016" name="Nat. Commun.">
        <title>Thousands of microbial genomes shed light on interconnected biogeochemical processes in an aquifer system.</title>
        <authorList>
            <person name="Anantharaman K."/>
            <person name="Brown C.T."/>
            <person name="Hug L.A."/>
            <person name="Sharon I."/>
            <person name="Castelle C.J."/>
            <person name="Probst A.J."/>
            <person name="Thomas B.C."/>
            <person name="Singh A."/>
            <person name="Wilkins M.J."/>
            <person name="Karaoz U."/>
            <person name="Brodie E.L."/>
            <person name="Williams K.H."/>
            <person name="Hubbard S.S."/>
            <person name="Banfield J.F."/>
        </authorList>
    </citation>
    <scope>NUCLEOTIDE SEQUENCE [LARGE SCALE GENOMIC DNA]</scope>
</reference>
<gene>
    <name evidence="1" type="ORF">A2Y62_02890</name>
</gene>
<dbReference type="AlphaFoldDB" id="A0A1F5VXS3"/>
<organism evidence="1 2">
    <name type="scientific">Candidatus Fischerbacteria bacterium RBG_13_37_8</name>
    <dbReference type="NCBI Taxonomy" id="1817863"/>
    <lineage>
        <taxon>Bacteria</taxon>
        <taxon>Candidatus Fischeribacteriota</taxon>
    </lineage>
</organism>
<dbReference type="EMBL" id="MFGW01000006">
    <property type="protein sequence ID" value="OGF68276.1"/>
    <property type="molecule type" value="Genomic_DNA"/>
</dbReference>
<dbReference type="STRING" id="1817863.A2Y62_02890"/>
<evidence type="ECO:0000313" key="1">
    <source>
        <dbReference type="EMBL" id="OGF68276.1"/>
    </source>
</evidence>
<evidence type="ECO:0000313" key="2">
    <source>
        <dbReference type="Proteomes" id="UP000178943"/>
    </source>
</evidence>
<name>A0A1F5VXS3_9BACT</name>
<dbReference type="Proteomes" id="UP000178943">
    <property type="component" value="Unassembled WGS sequence"/>
</dbReference>